<dbReference type="AlphaFoldDB" id="A0A8J4DFQ6"/>
<dbReference type="PANTHER" id="PTHR41700">
    <property type="entry name" value="GCN5-RELATED N-ACETYLTRANSFERASE"/>
    <property type="match status" value="1"/>
</dbReference>
<evidence type="ECO:0000313" key="3">
    <source>
        <dbReference type="EMBL" id="GII59117.1"/>
    </source>
</evidence>
<sequence length="304" mass="32228">MTGSAPGDANGTAFPSGGGAPHGTGHVPGPDLATEGPGPARQASDAAIRSGVRIRELADFSAFKQVVKLFDDIWHPDPSNPALTPDLMRAMSHAGNYLAGAFDGATLVGASAAFFAAPPGRVLHSHVTGTVRRGAGFALKLHQRAWALARGIDVVTWTCDPLVRRNAYFNLAKLGARPEEYLRDFYGSMADLLNAGDESDRVLAVWRLDEPLVAEACAGRPYVPPIPPDAVVGVAEHEGRPRVGATDARVVLVAIPADIESLRRRDAGLARAWRYAVRDVLGTMMTQGARVTGFAEGCYVVERT</sequence>
<dbReference type="SUPFAM" id="SSF55729">
    <property type="entry name" value="Acyl-CoA N-acyltransferases (Nat)"/>
    <property type="match status" value="1"/>
</dbReference>
<dbReference type="Proteomes" id="UP000605992">
    <property type="component" value="Unassembled WGS sequence"/>
</dbReference>
<dbReference type="InterPro" id="IPR038764">
    <property type="entry name" value="GNAT_N_AcTrfase_prd"/>
</dbReference>
<reference evidence="3" key="1">
    <citation type="submission" date="2021-01" db="EMBL/GenBank/DDBJ databases">
        <title>Whole genome shotgun sequence of Planotetraspora thailandica NBRC 104271.</title>
        <authorList>
            <person name="Komaki H."/>
            <person name="Tamura T."/>
        </authorList>
    </citation>
    <scope>NUCLEOTIDE SEQUENCE</scope>
    <source>
        <strain evidence="3">NBRC 104271</strain>
    </source>
</reference>
<feature type="region of interest" description="Disordered" evidence="1">
    <location>
        <begin position="1"/>
        <end position="46"/>
    </location>
</feature>
<proteinExistence type="predicted"/>
<dbReference type="InterPro" id="IPR016181">
    <property type="entry name" value="Acyl_CoA_acyltransferase"/>
</dbReference>
<dbReference type="EMBL" id="BOOR01000078">
    <property type="protein sequence ID" value="GII59117.1"/>
    <property type="molecule type" value="Genomic_DNA"/>
</dbReference>
<dbReference type="InterPro" id="IPR000182">
    <property type="entry name" value="GNAT_dom"/>
</dbReference>
<organism evidence="3 4">
    <name type="scientific">Planotetraspora thailandica</name>
    <dbReference type="NCBI Taxonomy" id="487172"/>
    <lineage>
        <taxon>Bacteria</taxon>
        <taxon>Bacillati</taxon>
        <taxon>Actinomycetota</taxon>
        <taxon>Actinomycetes</taxon>
        <taxon>Streptosporangiales</taxon>
        <taxon>Streptosporangiaceae</taxon>
        <taxon>Planotetraspora</taxon>
    </lineage>
</organism>
<evidence type="ECO:0000256" key="1">
    <source>
        <dbReference type="SAM" id="MobiDB-lite"/>
    </source>
</evidence>
<feature type="domain" description="N-acetyltransferase" evidence="2">
    <location>
        <begin position="52"/>
        <end position="194"/>
    </location>
</feature>
<evidence type="ECO:0000313" key="4">
    <source>
        <dbReference type="Proteomes" id="UP000605992"/>
    </source>
</evidence>
<dbReference type="PANTHER" id="PTHR41700:SF1">
    <property type="entry name" value="N-ACETYLTRANSFERASE DOMAIN-CONTAINING PROTEIN"/>
    <property type="match status" value="1"/>
</dbReference>
<evidence type="ECO:0000259" key="2">
    <source>
        <dbReference type="PROSITE" id="PS51186"/>
    </source>
</evidence>
<dbReference type="GO" id="GO:0016747">
    <property type="term" value="F:acyltransferase activity, transferring groups other than amino-acyl groups"/>
    <property type="evidence" value="ECO:0007669"/>
    <property type="project" value="InterPro"/>
</dbReference>
<dbReference type="PROSITE" id="PS51186">
    <property type="entry name" value="GNAT"/>
    <property type="match status" value="1"/>
</dbReference>
<protein>
    <recommendedName>
        <fullName evidence="2">N-acetyltransferase domain-containing protein</fullName>
    </recommendedName>
</protein>
<name>A0A8J4DFQ6_9ACTN</name>
<gene>
    <name evidence="3" type="ORF">Pth03_75060</name>
</gene>
<dbReference type="RefSeq" id="WP_239119666.1">
    <property type="nucleotide sequence ID" value="NZ_BOOR01000078.1"/>
</dbReference>
<comment type="caution">
    <text evidence="3">The sequence shown here is derived from an EMBL/GenBank/DDBJ whole genome shotgun (WGS) entry which is preliminary data.</text>
</comment>
<keyword evidence="4" id="KW-1185">Reference proteome</keyword>
<accession>A0A8J4DFQ6</accession>